<name>A0ABN8DT15_9VIBR</name>
<keyword evidence="2" id="KW-1185">Reference proteome</keyword>
<sequence length="102" mass="11985">MVSAKEFAQWLRHRFHSAGAGVYLTRADINQLTGRQSFNVNYIHDIHHELMQDGIAFVTDTSRELFYLVPISRSYWRDELEQQFERELFCNVLPIPTQAVGR</sequence>
<evidence type="ECO:0000313" key="1">
    <source>
        <dbReference type="EMBL" id="CAH0533404.1"/>
    </source>
</evidence>
<reference evidence="1" key="1">
    <citation type="submission" date="2021-11" db="EMBL/GenBank/DDBJ databases">
        <authorList>
            <person name="Rodrigo-Torres L."/>
            <person name="Arahal R. D."/>
            <person name="Lucena T."/>
        </authorList>
    </citation>
    <scope>NUCLEOTIDE SEQUENCE</scope>
    <source>
        <strain evidence="1">CECT 7929</strain>
    </source>
</reference>
<protein>
    <submittedName>
        <fullName evidence="1">Uncharacterized protein</fullName>
    </submittedName>
</protein>
<proteinExistence type="predicted"/>
<organism evidence="1 2">
    <name type="scientific">Vibrio stylophorae</name>
    <dbReference type="NCBI Taxonomy" id="659351"/>
    <lineage>
        <taxon>Bacteria</taxon>
        <taxon>Pseudomonadati</taxon>
        <taxon>Pseudomonadota</taxon>
        <taxon>Gammaproteobacteria</taxon>
        <taxon>Vibrionales</taxon>
        <taxon>Vibrionaceae</taxon>
        <taxon>Vibrio</taxon>
    </lineage>
</organism>
<dbReference type="RefSeq" id="WP_237465826.1">
    <property type="nucleotide sequence ID" value="NZ_CAKLDI010000001.1"/>
</dbReference>
<comment type="caution">
    <text evidence="1">The sequence shown here is derived from an EMBL/GenBank/DDBJ whole genome shotgun (WGS) entry which is preliminary data.</text>
</comment>
<dbReference type="EMBL" id="CAKLDI010000001">
    <property type="protein sequence ID" value="CAH0533404.1"/>
    <property type="molecule type" value="Genomic_DNA"/>
</dbReference>
<gene>
    <name evidence="1" type="ORF">VST7929_01270</name>
</gene>
<dbReference type="Proteomes" id="UP000838672">
    <property type="component" value="Unassembled WGS sequence"/>
</dbReference>
<accession>A0ABN8DT15</accession>
<evidence type="ECO:0000313" key="2">
    <source>
        <dbReference type="Proteomes" id="UP000838672"/>
    </source>
</evidence>